<keyword evidence="9 12" id="KW-1133">Transmembrane helix</keyword>
<dbReference type="OrthoDB" id="2013972at2759"/>
<sequence length="407" mass="44377">MRPRHTQHSFNAFPVYSCAFLSPNQLVLGGGGGASASGIKNKLRLYNICDDRSIELKDEFELEKGEDVPMSMAVHTESGNIICGVNSTLEKLEKGENENCRAFTVSKDKIKLLATKRTLSGADLDDYQKVTVLSPDGSMLAVAGARDLTLLAYPSLVPLAEPIHTDKEIYDATFCKNSLILATTHNLFVYSLPDVSSTTSSSPPPSPKKTRKRAKVAASTSTAKVQSLHLEKKVDLPSSTGEGSTFRVARFHPLYEDTLYTVVNVVSPRTKKSKTVTRQAYVCKWNTNTWTVEKSRKVGDRSLTCFDISIDGRFLGFGSSDLSIGMLDAKTLAPLSTILKAYELPPTTIKFDPNTTLLVAGSADNTIRIMSIPSTVGGSSWSVIIFIFLALVFVLVAIAAKQYNLQF</sequence>
<dbReference type="PANTHER" id="PTHR23284:SF0">
    <property type="entry name" value="PROLACTIN REGULATORY ELEMENT-BINDING PROTEIN"/>
    <property type="match status" value="1"/>
</dbReference>
<evidence type="ECO:0000256" key="4">
    <source>
        <dbReference type="ARBA" id="ARBA00022692"/>
    </source>
</evidence>
<organism evidence="13 14">
    <name type="scientific">Cyclocybe aegerita</name>
    <name type="common">Black poplar mushroom</name>
    <name type="synonym">Agrocybe aegerita</name>
    <dbReference type="NCBI Taxonomy" id="1973307"/>
    <lineage>
        <taxon>Eukaryota</taxon>
        <taxon>Fungi</taxon>
        <taxon>Dikarya</taxon>
        <taxon>Basidiomycota</taxon>
        <taxon>Agaricomycotina</taxon>
        <taxon>Agaricomycetes</taxon>
        <taxon>Agaricomycetidae</taxon>
        <taxon>Agaricales</taxon>
        <taxon>Agaricineae</taxon>
        <taxon>Bolbitiaceae</taxon>
        <taxon>Cyclocybe</taxon>
    </lineage>
</organism>
<dbReference type="Proteomes" id="UP000467700">
    <property type="component" value="Unassembled WGS sequence"/>
</dbReference>
<keyword evidence="3" id="KW-0853">WD repeat</keyword>
<dbReference type="GO" id="GO:0006888">
    <property type="term" value="P:endoplasmic reticulum to Golgi vesicle-mediated transport"/>
    <property type="evidence" value="ECO:0007669"/>
    <property type="project" value="TreeGrafter"/>
</dbReference>
<dbReference type="GO" id="GO:0003400">
    <property type="term" value="P:regulation of COPII vesicle coating"/>
    <property type="evidence" value="ECO:0007669"/>
    <property type="project" value="TreeGrafter"/>
</dbReference>
<reference evidence="13 14" key="1">
    <citation type="submission" date="2020-01" db="EMBL/GenBank/DDBJ databases">
        <authorList>
            <person name="Gupta K D."/>
        </authorList>
    </citation>
    <scope>NUCLEOTIDE SEQUENCE [LARGE SCALE GENOMIC DNA]</scope>
</reference>
<evidence type="ECO:0000256" key="11">
    <source>
        <dbReference type="SAM" id="MobiDB-lite"/>
    </source>
</evidence>
<keyword evidence="10 12" id="KW-0472">Membrane</keyword>
<dbReference type="Pfam" id="PF00400">
    <property type="entry name" value="WD40"/>
    <property type="match status" value="1"/>
</dbReference>
<dbReference type="EMBL" id="CACVBS010000024">
    <property type="protein sequence ID" value="CAA7259537.1"/>
    <property type="molecule type" value="Genomic_DNA"/>
</dbReference>
<evidence type="ECO:0000313" key="13">
    <source>
        <dbReference type="EMBL" id="CAA7259537.1"/>
    </source>
</evidence>
<keyword evidence="4 12" id="KW-0812">Transmembrane</keyword>
<evidence type="ECO:0000256" key="9">
    <source>
        <dbReference type="ARBA" id="ARBA00022989"/>
    </source>
</evidence>
<dbReference type="AlphaFoldDB" id="A0A8S0XKL9"/>
<evidence type="ECO:0000256" key="8">
    <source>
        <dbReference type="ARBA" id="ARBA00022927"/>
    </source>
</evidence>
<feature type="region of interest" description="Disordered" evidence="11">
    <location>
        <begin position="195"/>
        <end position="217"/>
    </location>
</feature>
<keyword evidence="8" id="KW-0653">Protein transport</keyword>
<dbReference type="GO" id="GO:0005789">
    <property type="term" value="C:endoplasmic reticulum membrane"/>
    <property type="evidence" value="ECO:0007669"/>
    <property type="project" value="UniProtKB-SubCell"/>
</dbReference>
<comment type="subcellular location">
    <subcellularLocation>
        <location evidence="1">Endoplasmic reticulum membrane</location>
        <topology evidence="1">Single-pass type II membrane protein</topology>
    </subcellularLocation>
</comment>
<comment type="caution">
    <text evidence="13">The sequence shown here is derived from an EMBL/GenBank/DDBJ whole genome shotgun (WGS) entry which is preliminary data.</text>
</comment>
<evidence type="ECO:0008006" key="15">
    <source>
        <dbReference type="Google" id="ProtNLM"/>
    </source>
</evidence>
<keyword evidence="5" id="KW-0677">Repeat</keyword>
<evidence type="ECO:0000256" key="5">
    <source>
        <dbReference type="ARBA" id="ARBA00022737"/>
    </source>
</evidence>
<evidence type="ECO:0000256" key="12">
    <source>
        <dbReference type="SAM" id="Phobius"/>
    </source>
</evidence>
<evidence type="ECO:0000256" key="2">
    <source>
        <dbReference type="ARBA" id="ARBA00022448"/>
    </source>
</evidence>
<evidence type="ECO:0000256" key="10">
    <source>
        <dbReference type="ARBA" id="ARBA00023136"/>
    </source>
</evidence>
<dbReference type="InterPro" id="IPR015943">
    <property type="entry name" value="WD40/YVTN_repeat-like_dom_sf"/>
</dbReference>
<dbReference type="InterPro" id="IPR011047">
    <property type="entry name" value="Quinoprotein_ADH-like_sf"/>
</dbReference>
<keyword evidence="7" id="KW-0931">ER-Golgi transport</keyword>
<keyword evidence="6" id="KW-0256">Endoplasmic reticulum</keyword>
<evidence type="ECO:0000256" key="1">
    <source>
        <dbReference type="ARBA" id="ARBA00004648"/>
    </source>
</evidence>
<evidence type="ECO:0000256" key="6">
    <source>
        <dbReference type="ARBA" id="ARBA00022824"/>
    </source>
</evidence>
<gene>
    <name evidence="13" type="ORF">AAE3_LOCUS1731</name>
</gene>
<dbReference type="GO" id="GO:0015031">
    <property type="term" value="P:protein transport"/>
    <property type="evidence" value="ECO:0007669"/>
    <property type="project" value="UniProtKB-KW"/>
</dbReference>
<proteinExistence type="predicted"/>
<dbReference type="InterPro" id="IPR001680">
    <property type="entry name" value="WD40_rpt"/>
</dbReference>
<keyword evidence="2" id="KW-0813">Transport</keyword>
<name>A0A8S0XKL9_CYCAE</name>
<dbReference type="Gene3D" id="2.130.10.10">
    <property type="entry name" value="YVTN repeat-like/Quinoprotein amine dehydrogenase"/>
    <property type="match status" value="2"/>
</dbReference>
<dbReference type="SUPFAM" id="SSF50998">
    <property type="entry name" value="Quinoprotein alcohol dehydrogenase-like"/>
    <property type="match status" value="1"/>
</dbReference>
<dbReference type="PANTHER" id="PTHR23284">
    <property type="entry name" value="PROLACTIN REGULATORY ELEMENT BINDING PROTEIN"/>
    <property type="match status" value="1"/>
</dbReference>
<evidence type="ECO:0000256" key="3">
    <source>
        <dbReference type="ARBA" id="ARBA00022574"/>
    </source>
</evidence>
<evidence type="ECO:0000256" key="7">
    <source>
        <dbReference type="ARBA" id="ARBA00022892"/>
    </source>
</evidence>
<protein>
    <recommendedName>
        <fullName evidence="15">WD40 repeat-like protein</fullName>
    </recommendedName>
</protein>
<dbReference type="GO" id="GO:0005085">
    <property type="term" value="F:guanyl-nucleotide exchange factor activity"/>
    <property type="evidence" value="ECO:0007669"/>
    <property type="project" value="InterPro"/>
</dbReference>
<feature type="transmembrane region" description="Helical" evidence="12">
    <location>
        <begin position="381"/>
        <end position="400"/>
    </location>
</feature>
<accession>A0A8S0XKL9</accession>
<evidence type="ECO:0000313" key="14">
    <source>
        <dbReference type="Proteomes" id="UP000467700"/>
    </source>
</evidence>
<dbReference type="InterPro" id="IPR045260">
    <property type="entry name" value="Sec12-like"/>
</dbReference>
<keyword evidence="14" id="KW-1185">Reference proteome</keyword>
<dbReference type="SMART" id="SM00320">
    <property type="entry name" value="WD40"/>
    <property type="match status" value="2"/>
</dbReference>